<feature type="domain" description="Glycosyltransferase 2-like" evidence="1">
    <location>
        <begin position="18"/>
        <end position="148"/>
    </location>
</feature>
<name>A0ABQ6VAL7_9MICO</name>
<evidence type="ECO:0000313" key="3">
    <source>
        <dbReference type="Proteomes" id="UP000478836"/>
    </source>
</evidence>
<dbReference type="Pfam" id="PF00535">
    <property type="entry name" value="Glycos_transf_2"/>
    <property type="match status" value="1"/>
</dbReference>
<dbReference type="SUPFAM" id="SSF53448">
    <property type="entry name" value="Nucleotide-diphospho-sugar transferases"/>
    <property type="match status" value="1"/>
</dbReference>
<proteinExistence type="predicted"/>
<reference evidence="3" key="1">
    <citation type="submission" date="2019-09" db="EMBL/GenBank/DDBJ databases">
        <title>Whole genome sequencing of Microbacterium maritypicum.</title>
        <authorList>
            <person name="Lenchi N."/>
        </authorList>
    </citation>
    <scope>NUCLEOTIDE SEQUENCE [LARGE SCALE GENOMIC DNA]</scope>
    <source>
        <strain evidence="3">G1</strain>
    </source>
</reference>
<gene>
    <name evidence="2" type="ORF">F6A08_08870</name>
</gene>
<dbReference type="InterPro" id="IPR029044">
    <property type="entry name" value="Nucleotide-diphossugar_trans"/>
</dbReference>
<dbReference type="Proteomes" id="UP000478836">
    <property type="component" value="Unassembled WGS sequence"/>
</dbReference>
<dbReference type="EMBL" id="WAAO01000002">
    <property type="protein sequence ID" value="KAB1864232.1"/>
    <property type="molecule type" value="Genomic_DNA"/>
</dbReference>
<protein>
    <submittedName>
        <fullName evidence="2">Glycosyltransferase</fullName>
    </submittedName>
</protein>
<keyword evidence="3" id="KW-1185">Reference proteome</keyword>
<comment type="caution">
    <text evidence="2">The sequence shown here is derived from an EMBL/GenBank/DDBJ whole genome shotgun (WGS) entry which is preliminary data.</text>
</comment>
<organism evidence="2 3">
    <name type="scientific">Microbacterium algeriense</name>
    <dbReference type="NCBI Taxonomy" id="2615184"/>
    <lineage>
        <taxon>Bacteria</taxon>
        <taxon>Bacillati</taxon>
        <taxon>Actinomycetota</taxon>
        <taxon>Actinomycetes</taxon>
        <taxon>Micrococcales</taxon>
        <taxon>Microbacteriaceae</taxon>
        <taxon>Microbacterium</taxon>
    </lineage>
</organism>
<evidence type="ECO:0000259" key="1">
    <source>
        <dbReference type="Pfam" id="PF00535"/>
    </source>
</evidence>
<evidence type="ECO:0000313" key="2">
    <source>
        <dbReference type="EMBL" id="KAB1864232.1"/>
    </source>
</evidence>
<accession>A0ABQ6VAL7</accession>
<dbReference type="Gene3D" id="3.90.550.10">
    <property type="entry name" value="Spore Coat Polysaccharide Biosynthesis Protein SpsA, Chain A"/>
    <property type="match status" value="1"/>
</dbReference>
<dbReference type="InterPro" id="IPR001173">
    <property type="entry name" value="Glyco_trans_2-like"/>
</dbReference>
<sequence length="344" mass="38372">MPADPEGPRVSTSPFGTIVLAAYSPDPELLRRQLDSLRSQTVRNWECVISVDGDPAPVAALVEEITEGDDRFRIIGDGTRLGFYLNFERALLEVSEHSTWVALCDQDDRWDADKIERLLPHLDEVSLVSAQARIISYPSETETGRTERRDHGALFTLLSNEFTGSLCLFGPELLATALPFPRASTRVATHDHWLAVVASAHRGTRIVDDVVQDYVQHDANVFGDPSRLGGGSIRTSVANVLGQAERFEGSRSPFAVARMTFWTYVGWRQLMVDTLDSRIPADRIDVRRDRAFGHARRLTAVSALLREARRREIVPPRFAVEYRASWFCGAITGGRRAVRRTSGA</sequence>